<dbReference type="Proteomes" id="UP001156102">
    <property type="component" value="Unassembled WGS sequence"/>
</dbReference>
<dbReference type="PANTHER" id="PTHR43046:SF2">
    <property type="entry name" value="8-OXO-DGTP DIPHOSPHATASE-RELATED"/>
    <property type="match status" value="1"/>
</dbReference>
<comment type="caution">
    <text evidence="5">The sequence shown here is derived from an EMBL/GenBank/DDBJ whole genome shotgun (WGS) entry which is preliminary data.</text>
</comment>
<dbReference type="Gene3D" id="3.90.79.10">
    <property type="entry name" value="Nucleoside Triphosphate Pyrophosphohydrolase"/>
    <property type="match status" value="1"/>
</dbReference>
<dbReference type="RefSeq" id="WP_254760526.1">
    <property type="nucleotide sequence ID" value="NZ_JANCLT010000013.1"/>
</dbReference>
<dbReference type="AlphaFoldDB" id="A0AA41XCX7"/>
<keyword evidence="2 3" id="KW-0378">Hydrolase</keyword>
<dbReference type="PRINTS" id="PR00502">
    <property type="entry name" value="NUDIXFAMILY"/>
</dbReference>
<dbReference type="InterPro" id="IPR000086">
    <property type="entry name" value="NUDIX_hydrolase_dom"/>
</dbReference>
<evidence type="ECO:0000256" key="3">
    <source>
        <dbReference type="RuleBase" id="RU003476"/>
    </source>
</evidence>
<dbReference type="SUPFAM" id="SSF55811">
    <property type="entry name" value="Nudix"/>
    <property type="match status" value="1"/>
</dbReference>
<comment type="similarity">
    <text evidence="3">Belongs to the Nudix hydrolase family.</text>
</comment>
<evidence type="ECO:0000256" key="2">
    <source>
        <dbReference type="ARBA" id="ARBA00022801"/>
    </source>
</evidence>
<evidence type="ECO:0000259" key="4">
    <source>
        <dbReference type="PROSITE" id="PS51462"/>
    </source>
</evidence>
<dbReference type="PROSITE" id="PS51462">
    <property type="entry name" value="NUDIX"/>
    <property type="match status" value="1"/>
</dbReference>
<dbReference type="EMBL" id="JANCLT010000013">
    <property type="protein sequence ID" value="MCP8970605.1"/>
    <property type="molecule type" value="Genomic_DNA"/>
</dbReference>
<evidence type="ECO:0000256" key="1">
    <source>
        <dbReference type="ARBA" id="ARBA00001946"/>
    </source>
</evidence>
<evidence type="ECO:0000313" key="6">
    <source>
        <dbReference type="Proteomes" id="UP001156102"/>
    </source>
</evidence>
<dbReference type="InterPro" id="IPR020476">
    <property type="entry name" value="Nudix_hydrolase"/>
</dbReference>
<dbReference type="PROSITE" id="PS00893">
    <property type="entry name" value="NUDIX_BOX"/>
    <property type="match status" value="1"/>
</dbReference>
<dbReference type="GO" id="GO:0016787">
    <property type="term" value="F:hydrolase activity"/>
    <property type="evidence" value="ECO:0007669"/>
    <property type="project" value="UniProtKB-KW"/>
</dbReference>
<proteinExistence type="inferred from homology"/>
<keyword evidence="6" id="KW-1185">Reference proteome</keyword>
<gene>
    <name evidence="5" type="ORF">NK662_18980</name>
</gene>
<evidence type="ECO:0000313" key="5">
    <source>
        <dbReference type="EMBL" id="MCP8970605.1"/>
    </source>
</evidence>
<protein>
    <submittedName>
        <fullName evidence="5">NUDIX hydrolase</fullName>
    </submittedName>
</protein>
<organism evidence="5 6">
    <name type="scientific">Ectobacillus ponti</name>
    <dbReference type="NCBI Taxonomy" id="2961894"/>
    <lineage>
        <taxon>Bacteria</taxon>
        <taxon>Bacillati</taxon>
        <taxon>Bacillota</taxon>
        <taxon>Bacilli</taxon>
        <taxon>Bacillales</taxon>
        <taxon>Bacillaceae</taxon>
        <taxon>Ectobacillus</taxon>
    </lineage>
</organism>
<sequence length="143" mass="16345">MREFGCEATDVPRRNRQAAYGIIVNDKGELAIVHAKRGWFLPGGGIEAGETAEECLHRELLEELGWEIRIQGYIGAARQYFYTQARDVHIANDGHFFTADFMRKVQEPVEDDHVLRWVPILQAIEMLAHENQAWAVRQAVEQG</sequence>
<feature type="domain" description="Nudix hydrolase" evidence="4">
    <location>
        <begin position="14"/>
        <end position="140"/>
    </location>
</feature>
<dbReference type="Pfam" id="PF00293">
    <property type="entry name" value="NUDIX"/>
    <property type="match status" value="1"/>
</dbReference>
<comment type="cofactor">
    <cofactor evidence="1">
        <name>Mg(2+)</name>
        <dbReference type="ChEBI" id="CHEBI:18420"/>
    </cofactor>
</comment>
<dbReference type="InterPro" id="IPR020084">
    <property type="entry name" value="NUDIX_hydrolase_CS"/>
</dbReference>
<name>A0AA41XCX7_9BACI</name>
<reference evidence="5" key="1">
    <citation type="submission" date="2022-07" db="EMBL/GenBank/DDBJ databases">
        <authorList>
            <person name="Li W.-J."/>
            <person name="Deng Q.-Q."/>
        </authorList>
    </citation>
    <scope>NUCLEOTIDE SEQUENCE</scope>
    <source>
        <strain evidence="5">SYSU M60031</strain>
    </source>
</reference>
<dbReference type="PANTHER" id="PTHR43046">
    <property type="entry name" value="GDP-MANNOSE MANNOSYL HYDROLASE"/>
    <property type="match status" value="1"/>
</dbReference>
<accession>A0AA41XCX7</accession>
<dbReference type="InterPro" id="IPR015797">
    <property type="entry name" value="NUDIX_hydrolase-like_dom_sf"/>
</dbReference>